<evidence type="ECO:0000313" key="1">
    <source>
        <dbReference type="EMBL" id="QXN94429.1"/>
    </source>
</evidence>
<dbReference type="InterPro" id="IPR008551">
    <property type="entry name" value="TANGO2"/>
</dbReference>
<organism evidence="1 2">
    <name type="scientific">Nocardia iowensis</name>
    <dbReference type="NCBI Taxonomy" id="204891"/>
    <lineage>
        <taxon>Bacteria</taxon>
        <taxon>Bacillati</taxon>
        <taxon>Actinomycetota</taxon>
        <taxon>Actinomycetes</taxon>
        <taxon>Mycobacteriales</taxon>
        <taxon>Nocardiaceae</taxon>
        <taxon>Nocardia</taxon>
    </lineage>
</organism>
<dbReference type="RefSeq" id="WP_218476971.1">
    <property type="nucleotide sequence ID" value="NZ_CP078145.1"/>
</dbReference>
<reference evidence="1 2" key="1">
    <citation type="submission" date="2021-07" db="EMBL/GenBank/DDBJ databases">
        <title>Whole Genome Sequence of Nocardia Iowensis.</title>
        <authorList>
            <person name="Lamm A."/>
            <person name="Collins-Fairclough A.M."/>
            <person name="Bunk B."/>
            <person name="Sproer C."/>
        </authorList>
    </citation>
    <scope>NUCLEOTIDE SEQUENCE [LARGE SCALE GENOMIC DNA]</scope>
    <source>
        <strain evidence="1 2">NRRL 5646</strain>
    </source>
</reference>
<dbReference type="PANTHER" id="PTHR17985">
    <property type="entry name" value="SER/THR-RICH PROTEIN T10 IN DGCR REGION"/>
    <property type="match status" value="1"/>
</dbReference>
<accession>A0ABX8S007</accession>
<gene>
    <name evidence="1" type="ORF">KV110_16030</name>
</gene>
<dbReference type="Proteomes" id="UP000694257">
    <property type="component" value="Chromosome"/>
</dbReference>
<keyword evidence="2" id="KW-1185">Reference proteome</keyword>
<dbReference type="EMBL" id="CP078145">
    <property type="protein sequence ID" value="QXN94429.1"/>
    <property type="molecule type" value="Genomic_DNA"/>
</dbReference>
<evidence type="ECO:0000313" key="2">
    <source>
        <dbReference type="Proteomes" id="UP000694257"/>
    </source>
</evidence>
<dbReference type="PANTHER" id="PTHR17985:SF8">
    <property type="entry name" value="TRANSPORT AND GOLGI ORGANIZATION PROTEIN 2 HOMOLOG"/>
    <property type="match status" value="1"/>
</dbReference>
<sequence>MGPSKGVAMCLVFVGWQMHPVCAVVIAANRDELYGRPTEPLAWREIAGVRMLCGLDVGSGGTWMGVTGAGRFGVLTDVVATRNGWPTAQPGTSSRGQLIPEFLASSVTPAQYARRLADDGARYDGFNLLIGDLRTGELWWTSNRSDGRAEALTGGVHGLSILPQINPSWPKVVGGAADFGRVLHADDGADRWIDDYLEVMSGRAARRLTPAPPLPDIDVVFPLRKLSSPRMIRAGFYGTRASTVLRIRHSGETDMTERRFGRLRKTGETTIRTHIDTVANRH</sequence>
<dbReference type="Pfam" id="PF05742">
    <property type="entry name" value="TANGO2"/>
    <property type="match status" value="1"/>
</dbReference>
<proteinExistence type="predicted"/>
<name>A0ABX8S007_NOCIO</name>
<protein>
    <submittedName>
        <fullName evidence="1">NRDE family protein</fullName>
    </submittedName>
</protein>